<keyword evidence="7 9" id="KW-0472">Membrane</keyword>
<feature type="transmembrane region" description="Helical" evidence="9">
    <location>
        <begin position="39"/>
        <end position="55"/>
    </location>
</feature>
<organism evidence="11 12">
    <name type="scientific">Bacillus subtilis subsp. subtilis</name>
    <dbReference type="NCBI Taxonomy" id="135461"/>
    <lineage>
        <taxon>Bacteria</taxon>
        <taxon>Bacillati</taxon>
        <taxon>Bacillota</taxon>
        <taxon>Bacilli</taxon>
        <taxon>Bacillales</taxon>
        <taxon>Bacillaceae</taxon>
        <taxon>Bacillus</taxon>
    </lineage>
</organism>
<comment type="similarity">
    <text evidence="8">Belongs to the NhaC Na(+)/H(+) (TC 2.A.35) antiporter family.</text>
</comment>
<feature type="transmembrane region" description="Helical" evidence="9">
    <location>
        <begin position="112"/>
        <end position="139"/>
    </location>
</feature>
<feature type="transmembrane region" description="Helical" evidence="9">
    <location>
        <begin position="256"/>
        <end position="276"/>
    </location>
</feature>
<evidence type="ECO:0000256" key="8">
    <source>
        <dbReference type="ARBA" id="ARBA00038435"/>
    </source>
</evidence>
<keyword evidence="4" id="KW-1003">Cell membrane</keyword>
<feature type="transmembrane region" description="Helical" evidence="9">
    <location>
        <begin position="75"/>
        <end position="92"/>
    </location>
</feature>
<evidence type="ECO:0000256" key="1">
    <source>
        <dbReference type="ARBA" id="ARBA00004651"/>
    </source>
</evidence>
<evidence type="ECO:0000259" key="10">
    <source>
        <dbReference type="Pfam" id="PF03553"/>
    </source>
</evidence>
<feature type="transmembrane region" description="Helical" evidence="9">
    <location>
        <begin position="229"/>
        <end position="249"/>
    </location>
</feature>
<dbReference type="GO" id="GO:0005886">
    <property type="term" value="C:plasma membrane"/>
    <property type="evidence" value="ECO:0007669"/>
    <property type="project" value="UniProtKB-SubCell"/>
</dbReference>
<sequence length="471" mass="49783">MENKRISMYGGSLGGSIPLFIFIVGMISVTFAGTGGTKTYWAAGWIALLVGVFLAKNKSEYCQSIMRGLSNKNGVVVVTLWLFAGVFGKLMTEGGLIQGLLWIGLEANVQGAAFAVIALFCAMLFSLGTGTSTATVVALTPVLYPVGVFLGADPVVLAVAILAGAGFGDNFSPISDTTIVSASTQGADIKSVVRARMPLSLIAAVITIIIVFLTGGGGEVSDNQVTAEANPSGLIMLVSFVVLLTAVFLKRHMIEAFIWGILAATCLGILNGSFVLKAMFHMPEESGATSGFIEDGIASMSAPIIFVLIILAITQIMIESGAIEKILDFVTNKITKGARSAELAIIFVTAIVSTPISNNAAAALLVGPGFVKELGKKYKLSPSRRAIMMDCSVTSFYYTIPWHSSIVTWYGLLVVSANEWNIPLPGILSSFLNPYAWSLFTILIISAVFGWGRTFEKDTETESSSKSKSVS</sequence>
<dbReference type="Proteomes" id="UP000031970">
    <property type="component" value="Unassembled WGS sequence"/>
</dbReference>
<feature type="transmembrane region" description="Helical" evidence="9">
    <location>
        <begin position="296"/>
        <end position="318"/>
    </location>
</feature>
<dbReference type="RefSeq" id="WP_041053597.1">
    <property type="nucleotide sequence ID" value="NZ_JSXS01000018.1"/>
</dbReference>
<gene>
    <name evidence="11" type="ORF">B4067_4705</name>
</gene>
<dbReference type="AlphaFoldDB" id="A0ABD3ZX61"/>
<keyword evidence="5 9" id="KW-0812">Transmembrane</keyword>
<proteinExistence type="inferred from homology"/>
<dbReference type="Pfam" id="PF03553">
    <property type="entry name" value="Na_H_antiporter"/>
    <property type="match status" value="2"/>
</dbReference>
<feature type="transmembrane region" description="Helical" evidence="9">
    <location>
        <begin position="199"/>
        <end position="217"/>
    </location>
</feature>
<keyword evidence="6 9" id="KW-1133">Transmembrane helix</keyword>
<feature type="transmembrane region" description="Helical" evidence="9">
    <location>
        <begin position="12"/>
        <end position="33"/>
    </location>
</feature>
<reference evidence="11 12" key="1">
    <citation type="submission" date="2014-11" db="EMBL/GenBank/DDBJ databases">
        <title>Draft Genome Sequences of Nine Bacillus subtilis Strains that Form Spores with High Heat-Resistance.</title>
        <authorList>
            <person name="Krawcyk A.O."/>
            <person name="Berendsen E.M."/>
            <person name="de Jong A."/>
            <person name="Holsappel S."/>
            <person name="Eijlander R.T."/>
            <person name="Wells-Bennik M."/>
            <person name="Kuipers O.P."/>
        </authorList>
    </citation>
    <scope>NUCLEOTIDE SEQUENCE [LARGE SCALE GENOMIC DNA]</scope>
    <source>
        <strain evidence="11 12">B4067</strain>
    </source>
</reference>
<evidence type="ECO:0000313" key="11">
    <source>
        <dbReference type="EMBL" id="KIL32852.1"/>
    </source>
</evidence>
<feature type="domain" description="Na+/H+ antiporter NhaC-like C-terminal" evidence="10">
    <location>
        <begin position="235"/>
        <end position="413"/>
    </location>
</feature>
<evidence type="ECO:0000313" key="12">
    <source>
        <dbReference type="Proteomes" id="UP000031970"/>
    </source>
</evidence>
<evidence type="ECO:0000256" key="2">
    <source>
        <dbReference type="ARBA" id="ARBA00022448"/>
    </source>
</evidence>
<name>A0ABD3ZX61_BACIU</name>
<evidence type="ECO:0000256" key="4">
    <source>
        <dbReference type="ARBA" id="ARBA00022475"/>
    </source>
</evidence>
<dbReference type="EMBL" id="JSXS01000018">
    <property type="protein sequence ID" value="KIL32852.1"/>
    <property type="molecule type" value="Genomic_DNA"/>
</dbReference>
<evidence type="ECO:0000256" key="5">
    <source>
        <dbReference type="ARBA" id="ARBA00022692"/>
    </source>
</evidence>
<protein>
    <recommendedName>
        <fullName evidence="10">Na+/H+ antiporter NhaC-like C-terminal domain-containing protein</fullName>
    </recommendedName>
</protein>
<evidence type="ECO:0000256" key="6">
    <source>
        <dbReference type="ARBA" id="ARBA00022989"/>
    </source>
</evidence>
<feature type="transmembrane region" description="Helical" evidence="9">
    <location>
        <begin position="395"/>
        <end position="415"/>
    </location>
</feature>
<keyword evidence="3" id="KW-0050">Antiport</keyword>
<evidence type="ECO:0000256" key="9">
    <source>
        <dbReference type="SAM" id="Phobius"/>
    </source>
</evidence>
<dbReference type="PANTHER" id="PTHR33451:SF3">
    <property type="entry name" value="MALATE-2H(+)_NA(+)-LACTATE ANTIPORTER"/>
    <property type="match status" value="1"/>
</dbReference>
<accession>A0ABD3ZX61</accession>
<evidence type="ECO:0000256" key="3">
    <source>
        <dbReference type="ARBA" id="ARBA00022449"/>
    </source>
</evidence>
<comment type="subcellular location">
    <subcellularLocation>
        <location evidence="1">Cell membrane</location>
        <topology evidence="1">Multi-pass membrane protein</topology>
    </subcellularLocation>
</comment>
<evidence type="ECO:0000256" key="7">
    <source>
        <dbReference type="ARBA" id="ARBA00023136"/>
    </source>
</evidence>
<keyword evidence="2" id="KW-0813">Transport</keyword>
<dbReference type="PANTHER" id="PTHR33451">
    <property type="entry name" value="MALATE-2H(+)/NA(+)-LACTATE ANTIPORTER"/>
    <property type="match status" value="1"/>
</dbReference>
<dbReference type="GO" id="GO:0015297">
    <property type="term" value="F:antiporter activity"/>
    <property type="evidence" value="ECO:0007669"/>
    <property type="project" value="UniProtKB-KW"/>
</dbReference>
<dbReference type="InterPro" id="IPR052180">
    <property type="entry name" value="NhaC_Na-H+_Antiporter"/>
</dbReference>
<dbReference type="InterPro" id="IPR018461">
    <property type="entry name" value="Na/H_Antiport_NhaC-like_C"/>
</dbReference>
<feature type="transmembrane region" description="Helical" evidence="9">
    <location>
        <begin position="435"/>
        <end position="452"/>
    </location>
</feature>
<comment type="caution">
    <text evidence="11">The sequence shown here is derived from an EMBL/GenBank/DDBJ whole genome shotgun (WGS) entry which is preliminary data.</text>
</comment>
<feature type="domain" description="Na+/H+ antiporter NhaC-like C-terminal" evidence="10">
    <location>
        <begin position="20"/>
        <end position="215"/>
    </location>
</feature>